<dbReference type="PROSITE" id="PS51032">
    <property type="entry name" value="AP2_ERF"/>
    <property type="match status" value="1"/>
</dbReference>
<organism evidence="5 6">
    <name type="scientific">Bacillus benzoevorans</name>
    <dbReference type="NCBI Taxonomy" id="1456"/>
    <lineage>
        <taxon>Bacteria</taxon>
        <taxon>Bacillati</taxon>
        <taxon>Bacillota</taxon>
        <taxon>Bacilli</taxon>
        <taxon>Bacillales</taxon>
        <taxon>Bacillaceae</taxon>
        <taxon>Bacillus</taxon>
    </lineage>
</organism>
<evidence type="ECO:0000313" key="5">
    <source>
        <dbReference type="EMBL" id="MBB6446459.1"/>
    </source>
</evidence>
<dbReference type="AlphaFoldDB" id="A0A7X0LXI6"/>
<dbReference type="Proteomes" id="UP000531594">
    <property type="component" value="Unassembled WGS sequence"/>
</dbReference>
<reference evidence="5 6" key="1">
    <citation type="submission" date="2020-08" db="EMBL/GenBank/DDBJ databases">
        <title>Genomic Encyclopedia of Type Strains, Phase IV (KMG-IV): sequencing the most valuable type-strain genomes for metagenomic binning, comparative biology and taxonomic classification.</title>
        <authorList>
            <person name="Goeker M."/>
        </authorList>
    </citation>
    <scope>NUCLEOTIDE SEQUENCE [LARGE SCALE GENOMIC DNA]</scope>
    <source>
        <strain evidence="5 6">DSM 5391</strain>
    </source>
</reference>
<feature type="domain" description="AP2/ERF" evidence="4">
    <location>
        <begin position="83"/>
        <end position="136"/>
    </location>
</feature>
<keyword evidence="3" id="KW-0804">Transcription</keyword>
<dbReference type="InterPro" id="IPR001471">
    <property type="entry name" value="AP2/ERF_dom"/>
</dbReference>
<evidence type="ECO:0000256" key="1">
    <source>
        <dbReference type="ARBA" id="ARBA00023015"/>
    </source>
</evidence>
<dbReference type="Gene3D" id="3.30.730.10">
    <property type="entry name" value="AP2/ERF domain"/>
    <property type="match status" value="1"/>
</dbReference>
<dbReference type="GO" id="GO:0003700">
    <property type="term" value="F:DNA-binding transcription factor activity"/>
    <property type="evidence" value="ECO:0007669"/>
    <property type="project" value="InterPro"/>
</dbReference>
<dbReference type="GO" id="GO:0003677">
    <property type="term" value="F:DNA binding"/>
    <property type="evidence" value="ECO:0007669"/>
    <property type="project" value="UniProtKB-KW"/>
</dbReference>
<dbReference type="SUPFAM" id="SSF54171">
    <property type="entry name" value="DNA-binding domain"/>
    <property type="match status" value="1"/>
</dbReference>
<evidence type="ECO:0000256" key="3">
    <source>
        <dbReference type="ARBA" id="ARBA00023163"/>
    </source>
</evidence>
<name>A0A7X0LXI6_9BACI</name>
<evidence type="ECO:0000259" key="4">
    <source>
        <dbReference type="PROSITE" id="PS51032"/>
    </source>
</evidence>
<dbReference type="RefSeq" id="WP_377802131.1">
    <property type="nucleotide sequence ID" value="NZ_JBHLZA010000029.1"/>
</dbReference>
<comment type="caution">
    <text evidence="5">The sequence shown here is derived from an EMBL/GenBank/DDBJ whole genome shotgun (WGS) entry which is preliminary data.</text>
</comment>
<evidence type="ECO:0000256" key="2">
    <source>
        <dbReference type="ARBA" id="ARBA00023125"/>
    </source>
</evidence>
<dbReference type="InterPro" id="IPR016177">
    <property type="entry name" value="DNA-bd_dom_sf"/>
</dbReference>
<dbReference type="EMBL" id="JACHGK010000011">
    <property type="protein sequence ID" value="MBB6446459.1"/>
    <property type="molecule type" value="Genomic_DNA"/>
</dbReference>
<accession>A0A7X0LXI6</accession>
<proteinExistence type="predicted"/>
<protein>
    <recommendedName>
        <fullName evidence="4">AP2/ERF domain-containing protein</fullName>
    </recommendedName>
</protein>
<sequence>MKGRCNNPNDKKYKDYGARGIKVCDRWENSFENFLKDIGKRPSLKYSLDRIDVNGNYEPSNCRWADSVQQARNKRSQTHSVTGVRGVHLHKQMKTKRYQAVIGVNGKDISLGYFETLEEATKARKEAELKYWNKSS</sequence>
<dbReference type="InterPro" id="IPR036955">
    <property type="entry name" value="AP2/ERF_dom_sf"/>
</dbReference>
<gene>
    <name evidence="5" type="ORF">HNR53_003118</name>
</gene>
<keyword evidence="2" id="KW-0238">DNA-binding</keyword>
<evidence type="ECO:0000313" key="6">
    <source>
        <dbReference type="Proteomes" id="UP000531594"/>
    </source>
</evidence>
<keyword evidence="1" id="KW-0805">Transcription regulation</keyword>
<keyword evidence="6" id="KW-1185">Reference proteome</keyword>